<dbReference type="Gene3D" id="1.20.1250.20">
    <property type="entry name" value="MFS general substrate transporter like domains"/>
    <property type="match status" value="1"/>
</dbReference>
<feature type="region of interest" description="Disordered" evidence="6">
    <location>
        <begin position="686"/>
        <end position="761"/>
    </location>
</feature>
<dbReference type="RefSeq" id="XP_040960276.1">
    <property type="nucleotide sequence ID" value="XM_041104342.1"/>
</dbReference>
<feature type="transmembrane region" description="Helical" evidence="7">
    <location>
        <begin position="133"/>
        <end position="161"/>
    </location>
</feature>
<comment type="similarity">
    <text evidence="2">Belongs to the major facilitator superfamily. Proton-dependent oligopeptide transporter (POT/PTR) (TC 2.A.17) family.</text>
</comment>
<organism evidence="8 9">
    <name type="scientific">Gossypium hirsutum</name>
    <name type="common">Upland cotton</name>
    <name type="synonym">Gossypium mexicanum</name>
    <dbReference type="NCBI Taxonomy" id="3635"/>
    <lineage>
        <taxon>Eukaryota</taxon>
        <taxon>Viridiplantae</taxon>
        <taxon>Streptophyta</taxon>
        <taxon>Embryophyta</taxon>
        <taxon>Tracheophyta</taxon>
        <taxon>Spermatophyta</taxon>
        <taxon>Magnoliopsida</taxon>
        <taxon>eudicotyledons</taxon>
        <taxon>Gunneridae</taxon>
        <taxon>Pentapetalae</taxon>
        <taxon>rosids</taxon>
        <taxon>malvids</taxon>
        <taxon>Malvales</taxon>
        <taxon>Malvaceae</taxon>
        <taxon>Malvoideae</taxon>
        <taxon>Gossypium</taxon>
    </lineage>
</organism>
<feature type="transmembrane region" description="Helical" evidence="7">
    <location>
        <begin position="250"/>
        <end position="274"/>
    </location>
</feature>
<feature type="transmembrane region" description="Helical" evidence="7">
    <location>
        <begin position="173"/>
        <end position="191"/>
    </location>
</feature>
<keyword evidence="4 7" id="KW-1133">Transmembrane helix</keyword>
<dbReference type="GeneID" id="107927210"/>
<feature type="transmembrane region" description="Helical" evidence="7">
    <location>
        <begin position="479"/>
        <end position="499"/>
    </location>
</feature>
<evidence type="ECO:0000256" key="7">
    <source>
        <dbReference type="SAM" id="Phobius"/>
    </source>
</evidence>
<sequence>MGQIHLESILGGHARQCRRYEKLLSPPPQPQNDGNKVVVRRRPRRRWLKKMSGGIRLSSSRSIKLRLMLSLKALSIVRLMKAGLELLSRSPMAMNVIFSTHWGLPTLSNLSLHQQEAKEMTGDNYKKKGGFKASIFIFALVSLENMGFIANMVSLVLYFMYVMFFNYPNSANTVTNFMGSTFLLSLIGGFISDTFISRFTTSIIFGFIEVLLKQGFDLQGLALVTIQAYSKDLQPAYCGKPSCIDGSKAVMFYFSLGLLALGAGGVKGALPALGGDQFDHKDPKEAKALARYFNWLLLSTTLGACVGVTGIVYLTTEKHKWYWGFFISTVATFIGFTVLALGKPFYRLREPKMADSPIIRITQVIVVAINNSKLALPDSPDELYEIRKTENDFREEIISHTNQFRFLDKAAIVPKDSKTTPWTVCTVTQVEEVKILTRMLPILFSTVIMNTCLAQLQTFSVMQGNFMNRKIGNFNVPAASIPIIPLVFMSILVPIYEFFFVPFARKITKHPSGITQLQRVGVGLVLSAISMAIAGIVEVKRRDQAHRDIMKPISLFWLSFQYGIFGIADMFTLVGLLEFFYREAPIGMRSLSTSFTWLTLSFGYFLSTVFVNVINAITKRTSSSKQGWIHGLDLDSSHLNLFYWFLAILSCLNFLNYLYWASWYKYKTEEPDHSEPKAIDMTTEQLPVEEVPDPTEAKGEDLSTRPLVAEEEPEHTEAKAKDLSTGPLLMKEGSTVDGGVTEVHEGPSSVQTEDSKQQPTS</sequence>
<feature type="transmembrane region" description="Helical" evidence="7">
    <location>
        <begin position="321"/>
        <end position="342"/>
    </location>
</feature>
<keyword evidence="8" id="KW-1185">Reference proteome</keyword>
<feature type="transmembrane region" description="Helical" evidence="7">
    <location>
        <begin position="295"/>
        <end position="315"/>
    </location>
</feature>
<evidence type="ECO:0000256" key="1">
    <source>
        <dbReference type="ARBA" id="ARBA00004141"/>
    </source>
</evidence>
<feature type="transmembrane region" description="Helical" evidence="7">
    <location>
        <begin position="593"/>
        <end position="614"/>
    </location>
</feature>
<keyword evidence="3 7" id="KW-0812">Transmembrane</keyword>
<feature type="transmembrane region" description="Helical" evidence="7">
    <location>
        <begin position="439"/>
        <end position="459"/>
    </location>
</feature>
<accession>A0ABM3AZQ9</accession>
<gene>
    <name evidence="9" type="primary">LOC107927210</name>
</gene>
<feature type="transmembrane region" description="Helical" evidence="7">
    <location>
        <begin position="520"/>
        <end position="539"/>
    </location>
</feature>
<dbReference type="SUPFAM" id="SSF103473">
    <property type="entry name" value="MFS general substrate transporter"/>
    <property type="match status" value="1"/>
</dbReference>
<protein>
    <submittedName>
        <fullName evidence="9">Protein NRT1/ PTR FAMILY 4.5</fullName>
    </submittedName>
</protein>
<evidence type="ECO:0000256" key="2">
    <source>
        <dbReference type="ARBA" id="ARBA00005982"/>
    </source>
</evidence>
<evidence type="ECO:0000313" key="9">
    <source>
        <dbReference type="RefSeq" id="XP_040960276.1"/>
    </source>
</evidence>
<reference evidence="9" key="2">
    <citation type="submission" date="2025-08" db="UniProtKB">
        <authorList>
            <consortium name="RefSeq"/>
        </authorList>
    </citation>
    <scope>IDENTIFICATION</scope>
</reference>
<reference evidence="8" key="1">
    <citation type="journal article" date="2020" name="Nat. Genet.">
        <title>Genomic diversifications of five Gossypium allopolyploid species and their impact on cotton improvement.</title>
        <authorList>
            <person name="Chen Z.J."/>
            <person name="Sreedasyam A."/>
            <person name="Ando A."/>
            <person name="Song Q."/>
            <person name="De Santiago L.M."/>
            <person name="Hulse-Kemp A.M."/>
            <person name="Ding M."/>
            <person name="Ye W."/>
            <person name="Kirkbride R.C."/>
            <person name="Jenkins J."/>
            <person name="Plott C."/>
            <person name="Lovell J."/>
            <person name="Lin Y.M."/>
            <person name="Vaughn R."/>
            <person name="Liu B."/>
            <person name="Simpson S."/>
            <person name="Scheffler B.E."/>
            <person name="Wen L."/>
            <person name="Saski C.A."/>
            <person name="Grover C.E."/>
            <person name="Hu G."/>
            <person name="Conover J.L."/>
            <person name="Carlson J.W."/>
            <person name="Shu S."/>
            <person name="Boston L.B."/>
            <person name="Williams M."/>
            <person name="Peterson D.G."/>
            <person name="McGee K."/>
            <person name="Jones D.C."/>
            <person name="Wendel J.F."/>
            <person name="Stelly D.M."/>
            <person name="Grimwood J."/>
            <person name="Schmutz J."/>
        </authorList>
    </citation>
    <scope>NUCLEOTIDE SEQUENCE [LARGE SCALE GENOMIC DNA]</scope>
    <source>
        <strain evidence="8">cv. TM-1</strain>
    </source>
</reference>
<keyword evidence="5 7" id="KW-0472">Membrane</keyword>
<feature type="compositionally biased region" description="Polar residues" evidence="6">
    <location>
        <begin position="748"/>
        <end position="761"/>
    </location>
</feature>
<evidence type="ECO:0000313" key="8">
    <source>
        <dbReference type="Proteomes" id="UP000818029"/>
    </source>
</evidence>
<dbReference type="Pfam" id="PF00854">
    <property type="entry name" value="PTR2"/>
    <property type="match status" value="1"/>
</dbReference>
<dbReference type="Proteomes" id="UP000818029">
    <property type="component" value="Chromosome D11"/>
</dbReference>
<evidence type="ECO:0000256" key="6">
    <source>
        <dbReference type="SAM" id="MobiDB-lite"/>
    </source>
</evidence>
<feature type="transmembrane region" description="Helical" evidence="7">
    <location>
        <begin position="559"/>
        <end position="581"/>
    </location>
</feature>
<comment type="subcellular location">
    <subcellularLocation>
        <location evidence="1">Membrane</location>
        <topology evidence="1">Multi-pass membrane protein</topology>
    </subcellularLocation>
</comment>
<evidence type="ECO:0000256" key="5">
    <source>
        <dbReference type="ARBA" id="ARBA00023136"/>
    </source>
</evidence>
<name>A0ABM3AZQ9_GOSHI</name>
<evidence type="ECO:0000256" key="4">
    <source>
        <dbReference type="ARBA" id="ARBA00022989"/>
    </source>
</evidence>
<dbReference type="PANTHER" id="PTHR11654">
    <property type="entry name" value="OLIGOPEPTIDE TRANSPORTER-RELATED"/>
    <property type="match status" value="1"/>
</dbReference>
<feature type="transmembrane region" description="Helical" evidence="7">
    <location>
        <begin position="641"/>
        <end position="660"/>
    </location>
</feature>
<evidence type="ECO:0000256" key="3">
    <source>
        <dbReference type="ARBA" id="ARBA00022692"/>
    </source>
</evidence>
<dbReference type="InterPro" id="IPR000109">
    <property type="entry name" value="POT_fam"/>
</dbReference>
<dbReference type="InterPro" id="IPR036259">
    <property type="entry name" value="MFS_trans_sf"/>
</dbReference>
<proteinExistence type="inferred from homology"/>